<sequence>MNLGQQISYIQLLQRHTHIQIPIIQRDYAQGRPDEQEVRDSFLAALEDALLKPAHDTSLPLNLDFIYGSVEVCHGKTHFLPLDGQQRLTTLFLLHWYLAWHDDAWEVFTALFVADGKSRFCYGVRPSSNDFFDQLVAYRPTEAVDEVASLATMLCDQPWFFRSWLRDPTIQSVLGMVNAIHKRFATHSNLFARLTDEVRPPVTFQLLGLHDFGLSDDLYIKMNARGKPLTAFESFKARYEQLLKTQLVNRRFKISDQSFPVHEYVAIQLDTQWGDLFWQFRDKVSNLFDQTFLRLFRAVALVTRDSGREAFNNDTERLRNVHQTLSFHDYYRQDWLDEHFSTSLIYLLNALHAEGGRLCTGLLNGQSFNESVILGKILNPNNNSLSYSEAVQFTAYVGYLHKHQGKPEPEAFDHWMRIIKNLSVNTTYNRIDDFRRSVESVNVLLMHADRIREHLANPDNSVEGFSRVQIGEERIKCALMLAHEGWKPLIQVAESHGYFAGQIDFLLEFSMVTDKFKMAAPSDWAAEQHRELQHAFEHYWSWARVTFSNMGLKELGSHCWQRALLSLGDCLLQKGRNKSFLVDRSDDEVSWKRFLRMVGKRDLLKKLWDQMDPNIDLSNQLERVISSVSECESWRRLIVGTPEVMAFCEAKAIRFESSEKVYILKRRQLNGEHAELLTFCLYHKLRAKSQTFNNLHITYVTAVGTASSPYIKLTCLQADRWPEFSIVADQSQFCIRTTLPTKEIEPQISAMLRDIFHSQEHGHYQIVSNSYDVGHVLEQLNNHISTASDLPERITS</sequence>
<organism evidence="2 3">
    <name type="scientific">Aeromonas veronii</name>
    <dbReference type="NCBI Taxonomy" id="654"/>
    <lineage>
        <taxon>Bacteria</taxon>
        <taxon>Pseudomonadati</taxon>
        <taxon>Pseudomonadota</taxon>
        <taxon>Gammaproteobacteria</taxon>
        <taxon>Aeromonadales</taxon>
        <taxon>Aeromonadaceae</taxon>
        <taxon>Aeromonas</taxon>
    </lineage>
</organism>
<reference evidence="2 3" key="1">
    <citation type="submission" date="2018-03" db="EMBL/GenBank/DDBJ databases">
        <title>Aeromonas veronii whole genome sequencing and analysis.</title>
        <authorList>
            <person name="Xie H."/>
            <person name="Liu T."/>
            <person name="Wang K."/>
        </authorList>
    </citation>
    <scope>NUCLEOTIDE SEQUENCE [LARGE SCALE GENOMIC DNA]</scope>
    <source>
        <strain evidence="2 3">XH.VA.1</strain>
    </source>
</reference>
<accession>A0A2T4N3E2</accession>
<protein>
    <submittedName>
        <fullName evidence="2">DUF262 domain-containing protein</fullName>
    </submittedName>
</protein>
<evidence type="ECO:0000313" key="3">
    <source>
        <dbReference type="Proteomes" id="UP000241986"/>
    </source>
</evidence>
<name>A0A2T4N3E2_AERVE</name>
<feature type="domain" description="GmrSD restriction endonucleases N-terminal" evidence="1">
    <location>
        <begin position="11"/>
        <end position="239"/>
    </location>
</feature>
<dbReference type="Proteomes" id="UP000241986">
    <property type="component" value="Unassembled WGS sequence"/>
</dbReference>
<dbReference type="InterPro" id="IPR004919">
    <property type="entry name" value="GmrSD_N"/>
</dbReference>
<dbReference type="RefSeq" id="WP_107683190.1">
    <property type="nucleotide sequence ID" value="NZ_PZKL01000022.1"/>
</dbReference>
<proteinExistence type="predicted"/>
<gene>
    <name evidence="2" type="ORF">DAA48_08990</name>
</gene>
<dbReference type="AlphaFoldDB" id="A0A2T4N3E2"/>
<comment type="caution">
    <text evidence="2">The sequence shown here is derived from an EMBL/GenBank/DDBJ whole genome shotgun (WGS) entry which is preliminary data.</text>
</comment>
<dbReference type="EMBL" id="PZKL01000022">
    <property type="protein sequence ID" value="PTH81276.1"/>
    <property type="molecule type" value="Genomic_DNA"/>
</dbReference>
<dbReference type="Pfam" id="PF03235">
    <property type="entry name" value="GmrSD_N"/>
    <property type="match status" value="1"/>
</dbReference>
<evidence type="ECO:0000313" key="2">
    <source>
        <dbReference type="EMBL" id="PTH81276.1"/>
    </source>
</evidence>
<evidence type="ECO:0000259" key="1">
    <source>
        <dbReference type="Pfam" id="PF03235"/>
    </source>
</evidence>